<feature type="transmembrane region" description="Helical" evidence="7">
    <location>
        <begin position="72"/>
        <end position="96"/>
    </location>
</feature>
<proteinExistence type="predicted"/>
<name>A0ABW1X5W5_9ACTN</name>
<evidence type="ECO:0000313" key="8">
    <source>
        <dbReference type="EMBL" id="MFC6397930.1"/>
    </source>
</evidence>
<evidence type="ECO:0000256" key="7">
    <source>
        <dbReference type="SAM" id="Phobius"/>
    </source>
</evidence>
<evidence type="ECO:0000256" key="1">
    <source>
        <dbReference type="ARBA" id="ARBA00004651"/>
    </source>
</evidence>
<keyword evidence="5 7" id="KW-0472">Membrane</keyword>
<dbReference type="InterPro" id="IPR050833">
    <property type="entry name" value="Poly_Biosynth_Transport"/>
</dbReference>
<feature type="transmembrane region" description="Helical" evidence="7">
    <location>
        <begin position="471"/>
        <end position="493"/>
    </location>
</feature>
<dbReference type="PANTHER" id="PTHR30250">
    <property type="entry name" value="PST FAMILY PREDICTED COLANIC ACID TRANSPORTER"/>
    <property type="match status" value="1"/>
</dbReference>
<feature type="transmembrane region" description="Helical" evidence="7">
    <location>
        <begin position="405"/>
        <end position="423"/>
    </location>
</feature>
<evidence type="ECO:0000256" key="6">
    <source>
        <dbReference type="SAM" id="MobiDB-lite"/>
    </source>
</evidence>
<evidence type="ECO:0000256" key="4">
    <source>
        <dbReference type="ARBA" id="ARBA00022989"/>
    </source>
</evidence>
<reference evidence="9" key="1">
    <citation type="journal article" date="2019" name="Int. J. Syst. Evol. Microbiol.">
        <title>The Global Catalogue of Microorganisms (GCM) 10K type strain sequencing project: providing services to taxonomists for standard genome sequencing and annotation.</title>
        <authorList>
            <consortium name="The Broad Institute Genomics Platform"/>
            <consortium name="The Broad Institute Genome Sequencing Center for Infectious Disease"/>
            <person name="Wu L."/>
            <person name="Ma J."/>
        </authorList>
    </citation>
    <scope>NUCLEOTIDE SEQUENCE [LARGE SCALE GENOMIC DNA]</scope>
    <source>
        <strain evidence="9">CGMCC 1.15277</strain>
    </source>
</reference>
<dbReference type="RefSeq" id="WP_386769744.1">
    <property type="nucleotide sequence ID" value="NZ_JBHSUA010000025.1"/>
</dbReference>
<feature type="transmembrane region" description="Helical" evidence="7">
    <location>
        <begin position="117"/>
        <end position="139"/>
    </location>
</feature>
<evidence type="ECO:0000256" key="3">
    <source>
        <dbReference type="ARBA" id="ARBA00022692"/>
    </source>
</evidence>
<dbReference type="PANTHER" id="PTHR30250:SF26">
    <property type="entry name" value="PSMA PROTEIN"/>
    <property type="match status" value="1"/>
</dbReference>
<feature type="region of interest" description="Disordered" evidence="6">
    <location>
        <begin position="1"/>
        <end position="34"/>
    </location>
</feature>
<feature type="transmembrane region" description="Helical" evidence="7">
    <location>
        <begin position="159"/>
        <end position="177"/>
    </location>
</feature>
<keyword evidence="4 7" id="KW-1133">Transmembrane helix</keyword>
<organism evidence="8 9">
    <name type="scientific">Luteococcus sanguinis</name>
    <dbReference type="NCBI Taxonomy" id="174038"/>
    <lineage>
        <taxon>Bacteria</taxon>
        <taxon>Bacillati</taxon>
        <taxon>Actinomycetota</taxon>
        <taxon>Actinomycetes</taxon>
        <taxon>Propionibacteriales</taxon>
        <taxon>Propionibacteriaceae</taxon>
        <taxon>Luteococcus</taxon>
    </lineage>
</organism>
<comment type="caution">
    <text evidence="8">The sequence shown here is derived from an EMBL/GenBank/DDBJ whole genome shotgun (WGS) entry which is preliminary data.</text>
</comment>
<dbReference type="EMBL" id="JBHSUA010000025">
    <property type="protein sequence ID" value="MFC6397930.1"/>
    <property type="molecule type" value="Genomic_DNA"/>
</dbReference>
<evidence type="ECO:0000256" key="2">
    <source>
        <dbReference type="ARBA" id="ARBA00022475"/>
    </source>
</evidence>
<gene>
    <name evidence="8" type="ORF">ACFP57_13185</name>
</gene>
<dbReference type="Proteomes" id="UP001596266">
    <property type="component" value="Unassembled WGS sequence"/>
</dbReference>
<evidence type="ECO:0000256" key="5">
    <source>
        <dbReference type="ARBA" id="ARBA00023136"/>
    </source>
</evidence>
<feature type="transmembrane region" description="Helical" evidence="7">
    <location>
        <begin position="499"/>
        <end position="521"/>
    </location>
</feature>
<sequence>MNADQPRDVDLEPDDGIVASSPETGPSDSHAPHATGRKAILQGTAWQALGQFTPLLINLALTPFIIKGLGQTIYGIFLVAVAVQLFIAALDGGVAASSARYFTILVGKGDKVGLTRLLTTLLGFSAITSALILGVTWVFAPQLMGLFPATAADPAGAVFLLRSMAIIIVISQLRGGFQQVVWAHGTFAWNSLSTFAGHAIYVVGMIATIRYGWGLHGIAYTQLLQQIAPTVLIVPAALRKLDLKSFKFTDWATAKEFLSYAWKVQLSSIMNVIGAQGDIMLVGRYASAQTTPFGAGSNFAQTLGNVPMNAYVPMQTAVGHHLATLSEEEAAERVSKLQLQWVRGVWGWVAVGAPAALFGVNAWLHLGSTLTGEVACLVLLSFGMLLLAQIQLLWAQGLGRSELPLWYGLSSTVVNLGLTVILIKPFGAMGSVVATAIGRVVSAALLQVLMASRLRTPIASPWAQVPWLQGFAGAAVAGLGAWAAHTFLVGSVIPYGPLALFVCGIAAAPGMVVYGLLTFGIDGSKAMLNKVLRRG</sequence>
<feature type="compositionally biased region" description="Basic and acidic residues" evidence="6">
    <location>
        <begin position="1"/>
        <end position="10"/>
    </location>
</feature>
<feature type="transmembrane region" description="Helical" evidence="7">
    <location>
        <begin position="345"/>
        <end position="364"/>
    </location>
</feature>
<feature type="transmembrane region" description="Helical" evidence="7">
    <location>
        <begin position="429"/>
        <end position="450"/>
    </location>
</feature>
<protein>
    <submittedName>
        <fullName evidence="8">Polysaccharide biosynthesis C-terminal domain-containing protein</fullName>
    </submittedName>
</protein>
<feature type="transmembrane region" description="Helical" evidence="7">
    <location>
        <begin position="370"/>
        <end position="393"/>
    </location>
</feature>
<keyword evidence="9" id="KW-1185">Reference proteome</keyword>
<comment type="subcellular location">
    <subcellularLocation>
        <location evidence="1">Cell membrane</location>
        <topology evidence="1">Multi-pass membrane protein</topology>
    </subcellularLocation>
</comment>
<accession>A0ABW1X5W5</accession>
<feature type="transmembrane region" description="Helical" evidence="7">
    <location>
        <begin position="189"/>
        <end position="213"/>
    </location>
</feature>
<evidence type="ECO:0000313" key="9">
    <source>
        <dbReference type="Proteomes" id="UP001596266"/>
    </source>
</evidence>
<keyword evidence="2" id="KW-1003">Cell membrane</keyword>
<keyword evidence="3 7" id="KW-0812">Transmembrane</keyword>
<feature type="transmembrane region" description="Helical" evidence="7">
    <location>
        <begin position="45"/>
        <end position="66"/>
    </location>
</feature>